<keyword evidence="2 5" id="KW-0238">DNA-binding</keyword>
<dbReference type="GO" id="GO:0003700">
    <property type="term" value="F:DNA-binding transcription factor activity"/>
    <property type="evidence" value="ECO:0007669"/>
    <property type="project" value="InterPro"/>
</dbReference>
<dbReference type="EMBL" id="DWZA01000007">
    <property type="protein sequence ID" value="HJA70135.1"/>
    <property type="molecule type" value="Genomic_DNA"/>
</dbReference>
<evidence type="ECO:0000256" key="1">
    <source>
        <dbReference type="ARBA" id="ARBA00023015"/>
    </source>
</evidence>
<sequence length="278" mass="31210">MCSHDQAQKGKLSMILHERHREILNQLFSDGVVYTSQLKDQFGTSFETIRKDLKYLEEQGLLARVHGGAVPVSQPDAPAVSAFPSLPLPLDFLKRCRNHREQKQQIAAKACQLIQENTCIALDTGTTSYELAGLLMERFTRLTIVTNSMVNALLLSQKPEFTIIVTGGIVSHQEKALISELAVPMLQNLNIDIMFLTTCGIDLKTGIAEQNMEEISIHKHMARRSRRLIVLADSSKFSRSASFHAYHFEEISSIITDDQLDEEIARKYRKSGVDLVIA</sequence>
<dbReference type="SUPFAM" id="SSF100950">
    <property type="entry name" value="NagB/RpiA/CoA transferase-like"/>
    <property type="match status" value="1"/>
</dbReference>
<dbReference type="InterPro" id="IPR018356">
    <property type="entry name" value="Tscrpt_reg_HTH_DeoR_CS"/>
</dbReference>
<evidence type="ECO:0000313" key="6">
    <source>
        <dbReference type="Proteomes" id="UP000823900"/>
    </source>
</evidence>
<dbReference type="Proteomes" id="UP000823900">
    <property type="component" value="Unassembled WGS sequence"/>
</dbReference>
<dbReference type="PRINTS" id="PR00037">
    <property type="entry name" value="HTHLACR"/>
</dbReference>
<dbReference type="SMART" id="SM00420">
    <property type="entry name" value="HTH_DEOR"/>
    <property type="match status" value="1"/>
</dbReference>
<dbReference type="SUPFAM" id="SSF46785">
    <property type="entry name" value="Winged helix' DNA-binding domain"/>
    <property type="match status" value="1"/>
</dbReference>
<dbReference type="Gene3D" id="1.10.10.10">
    <property type="entry name" value="Winged helix-like DNA-binding domain superfamily/Winged helix DNA-binding domain"/>
    <property type="match status" value="1"/>
</dbReference>
<dbReference type="PANTHER" id="PTHR30363:SF44">
    <property type="entry name" value="AGA OPERON TRANSCRIPTIONAL REPRESSOR-RELATED"/>
    <property type="match status" value="1"/>
</dbReference>
<accession>A0A9D2KNB9</accession>
<dbReference type="Gene3D" id="3.40.50.1360">
    <property type="match status" value="1"/>
</dbReference>
<protein>
    <submittedName>
        <fullName evidence="5">DeoR/GlpR family DNA-binding transcription regulator</fullName>
    </submittedName>
</protein>
<feature type="domain" description="HTH deoR-type" evidence="4">
    <location>
        <begin position="16"/>
        <end position="71"/>
    </location>
</feature>
<keyword evidence="1" id="KW-0805">Transcription regulation</keyword>
<organism evidence="5 6">
    <name type="scientific">Candidatus Lachnoclostridium stercoravium</name>
    <dbReference type="NCBI Taxonomy" id="2838633"/>
    <lineage>
        <taxon>Bacteria</taxon>
        <taxon>Bacillati</taxon>
        <taxon>Bacillota</taxon>
        <taxon>Clostridia</taxon>
        <taxon>Lachnospirales</taxon>
        <taxon>Lachnospiraceae</taxon>
    </lineage>
</organism>
<dbReference type="InterPro" id="IPR037171">
    <property type="entry name" value="NagB/RpiA_transferase-like"/>
</dbReference>
<dbReference type="Pfam" id="PF00455">
    <property type="entry name" value="DeoRC"/>
    <property type="match status" value="1"/>
</dbReference>
<comment type="caution">
    <text evidence="5">The sequence shown here is derived from an EMBL/GenBank/DDBJ whole genome shotgun (WGS) entry which is preliminary data.</text>
</comment>
<dbReference type="PROSITE" id="PS51000">
    <property type="entry name" value="HTH_DEOR_2"/>
    <property type="match status" value="1"/>
</dbReference>
<dbReference type="InterPro" id="IPR050313">
    <property type="entry name" value="Carb_Metab_HTH_regulators"/>
</dbReference>
<dbReference type="InterPro" id="IPR036388">
    <property type="entry name" value="WH-like_DNA-bd_sf"/>
</dbReference>
<dbReference type="SMART" id="SM01134">
    <property type="entry name" value="DeoRC"/>
    <property type="match status" value="1"/>
</dbReference>
<dbReference type="GO" id="GO:0003677">
    <property type="term" value="F:DNA binding"/>
    <property type="evidence" value="ECO:0007669"/>
    <property type="project" value="UniProtKB-KW"/>
</dbReference>
<reference evidence="5" key="2">
    <citation type="submission" date="2021-04" db="EMBL/GenBank/DDBJ databases">
        <authorList>
            <person name="Gilroy R."/>
        </authorList>
    </citation>
    <scope>NUCLEOTIDE SEQUENCE</scope>
    <source>
        <strain evidence="5">CHK178-16964</strain>
    </source>
</reference>
<dbReference type="PROSITE" id="PS00894">
    <property type="entry name" value="HTH_DEOR_1"/>
    <property type="match status" value="1"/>
</dbReference>
<proteinExistence type="predicted"/>
<evidence type="ECO:0000256" key="2">
    <source>
        <dbReference type="ARBA" id="ARBA00023125"/>
    </source>
</evidence>
<evidence type="ECO:0000313" key="5">
    <source>
        <dbReference type="EMBL" id="HJA70135.1"/>
    </source>
</evidence>
<gene>
    <name evidence="5" type="ORF">IAA07_00970</name>
</gene>
<keyword evidence="3" id="KW-0804">Transcription</keyword>
<dbReference type="InterPro" id="IPR036390">
    <property type="entry name" value="WH_DNA-bd_sf"/>
</dbReference>
<name>A0A9D2KNB9_9FIRM</name>
<evidence type="ECO:0000256" key="3">
    <source>
        <dbReference type="ARBA" id="ARBA00023163"/>
    </source>
</evidence>
<evidence type="ECO:0000259" key="4">
    <source>
        <dbReference type="PROSITE" id="PS51000"/>
    </source>
</evidence>
<dbReference type="PANTHER" id="PTHR30363">
    <property type="entry name" value="HTH-TYPE TRANSCRIPTIONAL REGULATOR SRLR-RELATED"/>
    <property type="match status" value="1"/>
</dbReference>
<dbReference type="AlphaFoldDB" id="A0A9D2KNB9"/>
<reference evidence="5" key="1">
    <citation type="journal article" date="2021" name="PeerJ">
        <title>Extensive microbial diversity within the chicken gut microbiome revealed by metagenomics and culture.</title>
        <authorList>
            <person name="Gilroy R."/>
            <person name="Ravi A."/>
            <person name="Getino M."/>
            <person name="Pursley I."/>
            <person name="Horton D.L."/>
            <person name="Alikhan N.F."/>
            <person name="Baker D."/>
            <person name="Gharbi K."/>
            <person name="Hall N."/>
            <person name="Watson M."/>
            <person name="Adriaenssens E.M."/>
            <person name="Foster-Nyarko E."/>
            <person name="Jarju S."/>
            <person name="Secka A."/>
            <person name="Antonio M."/>
            <person name="Oren A."/>
            <person name="Chaudhuri R.R."/>
            <person name="La Ragione R."/>
            <person name="Hildebrand F."/>
            <person name="Pallen M.J."/>
        </authorList>
    </citation>
    <scope>NUCLEOTIDE SEQUENCE</scope>
    <source>
        <strain evidence="5">CHK178-16964</strain>
    </source>
</reference>
<dbReference type="InterPro" id="IPR014036">
    <property type="entry name" value="DeoR-like_C"/>
</dbReference>
<dbReference type="Pfam" id="PF08220">
    <property type="entry name" value="HTH_DeoR"/>
    <property type="match status" value="1"/>
</dbReference>
<dbReference type="InterPro" id="IPR001034">
    <property type="entry name" value="DeoR_HTH"/>
</dbReference>